<dbReference type="InterPro" id="IPR003385">
    <property type="entry name" value="Glyco_hydro_77"/>
</dbReference>
<name>A0A239X2A1_STRAI</name>
<proteinExistence type="inferred from homology"/>
<dbReference type="GO" id="GO:0004134">
    <property type="term" value="F:4-alpha-glucanotransferase activity"/>
    <property type="evidence" value="ECO:0007669"/>
    <property type="project" value="UniProtKB-EC"/>
</dbReference>
<dbReference type="NCBIfam" id="NF011080">
    <property type="entry name" value="PRK14508.1-3"/>
    <property type="match status" value="1"/>
</dbReference>
<dbReference type="PANTHER" id="PTHR32438">
    <property type="entry name" value="4-ALPHA-GLUCANOTRANSFERASE DPE1, CHLOROPLASTIC/AMYLOPLASTIC"/>
    <property type="match status" value="1"/>
</dbReference>
<dbReference type="SUPFAM" id="SSF51445">
    <property type="entry name" value="(Trans)glycosidases"/>
    <property type="match status" value="1"/>
</dbReference>
<dbReference type="EMBL" id="LT906454">
    <property type="protein sequence ID" value="SNV40178.1"/>
    <property type="molecule type" value="Genomic_DNA"/>
</dbReference>
<dbReference type="Proteomes" id="UP000215144">
    <property type="component" value="Chromosome 1"/>
</dbReference>
<evidence type="ECO:0000256" key="7">
    <source>
        <dbReference type="ARBA" id="ARBA00023277"/>
    </source>
</evidence>
<dbReference type="GO" id="GO:0005975">
    <property type="term" value="P:carbohydrate metabolic process"/>
    <property type="evidence" value="ECO:0007669"/>
    <property type="project" value="InterPro"/>
</dbReference>
<evidence type="ECO:0000256" key="10">
    <source>
        <dbReference type="RuleBase" id="RU361207"/>
    </source>
</evidence>
<dbReference type="OrthoDB" id="9811841at2"/>
<dbReference type="InterPro" id="IPR017853">
    <property type="entry name" value="GH"/>
</dbReference>
<dbReference type="Pfam" id="PF02446">
    <property type="entry name" value="Glyco_hydro_77"/>
    <property type="match status" value="1"/>
</dbReference>
<dbReference type="Gene3D" id="3.20.20.80">
    <property type="entry name" value="Glycosidases"/>
    <property type="match status" value="1"/>
</dbReference>
<organism evidence="11 12">
    <name type="scientific">Streptococcus acidominimus</name>
    <dbReference type="NCBI Taxonomy" id="1326"/>
    <lineage>
        <taxon>Bacteria</taxon>
        <taxon>Bacillati</taxon>
        <taxon>Bacillota</taxon>
        <taxon>Bacilli</taxon>
        <taxon>Lactobacillales</taxon>
        <taxon>Streptococcaceae</taxon>
        <taxon>Streptococcus</taxon>
    </lineage>
</organism>
<evidence type="ECO:0000256" key="5">
    <source>
        <dbReference type="ARBA" id="ARBA00022676"/>
    </source>
</evidence>
<comment type="similarity">
    <text evidence="2 10">Belongs to the disproportionating enzyme family.</text>
</comment>
<dbReference type="KEGG" id="saco:SAME_01113"/>
<reference evidence="11 12" key="1">
    <citation type="submission" date="2017-06" db="EMBL/GenBank/DDBJ databases">
        <authorList>
            <consortium name="Pathogen Informatics"/>
        </authorList>
    </citation>
    <scope>NUCLEOTIDE SEQUENCE [LARGE SCALE GENOMIC DNA]</scope>
    <source>
        <strain evidence="11 12">NCTC11291</strain>
    </source>
</reference>
<evidence type="ECO:0000256" key="2">
    <source>
        <dbReference type="ARBA" id="ARBA00005684"/>
    </source>
</evidence>
<keyword evidence="5 10" id="KW-0328">Glycosyltransferase</keyword>
<dbReference type="PANTHER" id="PTHR32438:SF5">
    <property type="entry name" value="4-ALPHA-GLUCANOTRANSFERASE DPE1, CHLOROPLASTIC_AMYLOPLASTIC"/>
    <property type="match status" value="1"/>
</dbReference>
<accession>A0A239X2A1</accession>
<keyword evidence="7 10" id="KW-0119">Carbohydrate metabolism</keyword>
<comment type="catalytic activity">
    <reaction evidence="1 10">
        <text>Transfers a segment of a (1-&gt;4)-alpha-D-glucan to a new position in an acceptor, which may be glucose or a (1-&gt;4)-alpha-D-glucan.</text>
        <dbReference type="EC" id="2.4.1.25"/>
    </reaction>
</comment>
<dbReference type="AlphaFoldDB" id="A0A239X2A1"/>
<evidence type="ECO:0000256" key="4">
    <source>
        <dbReference type="ARBA" id="ARBA00020295"/>
    </source>
</evidence>
<dbReference type="RefSeq" id="WP_095122583.1">
    <property type="nucleotide sequence ID" value="NZ_LT906454.1"/>
</dbReference>
<dbReference type="EC" id="2.4.1.25" evidence="3 10"/>
<evidence type="ECO:0000313" key="11">
    <source>
        <dbReference type="EMBL" id="SNV40178.1"/>
    </source>
</evidence>
<protein>
    <recommendedName>
        <fullName evidence="4 10">4-alpha-glucanotransferase</fullName>
        <ecNumber evidence="3 10">2.4.1.25</ecNumber>
    </recommendedName>
    <alternativeName>
        <fullName evidence="8 10">Amylomaltase</fullName>
    </alternativeName>
    <alternativeName>
        <fullName evidence="9 10">Disproportionating enzyme</fullName>
    </alternativeName>
</protein>
<evidence type="ECO:0000256" key="1">
    <source>
        <dbReference type="ARBA" id="ARBA00000439"/>
    </source>
</evidence>
<dbReference type="NCBIfam" id="NF011078">
    <property type="entry name" value="PRK14508.1-1"/>
    <property type="match status" value="1"/>
</dbReference>
<evidence type="ECO:0000256" key="8">
    <source>
        <dbReference type="ARBA" id="ARBA00031423"/>
    </source>
</evidence>
<dbReference type="NCBIfam" id="TIGR00217">
    <property type="entry name" value="malQ"/>
    <property type="match status" value="1"/>
</dbReference>
<evidence type="ECO:0000256" key="6">
    <source>
        <dbReference type="ARBA" id="ARBA00022679"/>
    </source>
</evidence>
<keyword evidence="6 10" id="KW-0808">Transferase</keyword>
<evidence type="ECO:0000256" key="3">
    <source>
        <dbReference type="ARBA" id="ARBA00012560"/>
    </source>
</evidence>
<evidence type="ECO:0000256" key="9">
    <source>
        <dbReference type="ARBA" id="ARBA00031501"/>
    </source>
</evidence>
<evidence type="ECO:0000313" key="12">
    <source>
        <dbReference type="Proteomes" id="UP000215144"/>
    </source>
</evidence>
<sequence length="513" mass="58536">MTQRESGVLMHISSLPGDFGIGSFGKEAYDFVDFLVDTKQTYWQILPLTTTSYGDSPYQSFSAIAGNTHFIDFAFLAEAGYLSPADYASINFGSNPEVVDYALIYDQRRPILEKAVKGFLASVEGQSLLKTFETANGWLTDFADFMAIKEHFGSKALQEWDDKKIVQRDEDTLLAYREKLADKILYHKVTQYFFYSQWLDLKNYANQNGIQIIGDMPIYVSADSVETWTMSELFKLDDNRQPITIAGVPADEFSDTGQLWGNPIYNWDLHQETGFAWWIYRIQESFKLYDKLRIDHFKGFSDFWEIPGGDDTAINGHWSEGPGYKLFEAVKNELGELPIIAENLGYIDEKAEKLLEDTAFPGMKIMEFGFYDVEGQSIDIPHNYTPDTVAYTGTHDNEVVNGWYDNLTSEQQDYLNAYIHRGEGEKITEAMLRSLYASVSHIAIATMQDLLDKDANSRMNTPNTLGGNWEWRMLSEDLTAEKKAFLTKITELYARANQTVIQVEEDTEGENHD</sequence>
<gene>
    <name evidence="11" type="primary">malQ</name>
    <name evidence="11" type="ORF">SAMEA4504048_01113</name>
</gene>